<organism evidence="1 2">
    <name type="scientific">Clonorchis sinensis</name>
    <name type="common">Chinese liver fluke</name>
    <dbReference type="NCBI Taxonomy" id="79923"/>
    <lineage>
        <taxon>Eukaryota</taxon>
        <taxon>Metazoa</taxon>
        <taxon>Spiralia</taxon>
        <taxon>Lophotrochozoa</taxon>
        <taxon>Platyhelminthes</taxon>
        <taxon>Trematoda</taxon>
        <taxon>Digenea</taxon>
        <taxon>Opisthorchiida</taxon>
        <taxon>Opisthorchiata</taxon>
        <taxon>Opisthorchiidae</taxon>
        <taxon>Clonorchis</taxon>
    </lineage>
</organism>
<protein>
    <submittedName>
        <fullName evidence="1">Uncharacterized protein</fullName>
    </submittedName>
</protein>
<proteinExistence type="predicted"/>
<gene>
    <name evidence="1" type="ORF">CSKR_104400</name>
</gene>
<reference evidence="1 2" key="1">
    <citation type="journal article" date="2018" name="Biotechnol. Adv.">
        <title>Improved genomic resources and new bioinformatic workflow for the carcinogenic parasite Clonorchis sinensis: Biotechnological implications.</title>
        <authorList>
            <person name="Wang D."/>
            <person name="Korhonen P.K."/>
            <person name="Gasser R.B."/>
            <person name="Young N.D."/>
        </authorList>
    </citation>
    <scope>NUCLEOTIDE SEQUENCE [LARGE SCALE GENOMIC DNA]</scope>
    <source>
        <strain evidence="1">Cs-k2</strain>
    </source>
</reference>
<keyword evidence="2" id="KW-1185">Reference proteome</keyword>
<dbReference type="InParanoid" id="A0A3R7GBT6"/>
<comment type="caution">
    <text evidence="1">The sequence shown here is derived from an EMBL/GenBank/DDBJ whole genome shotgun (WGS) entry which is preliminary data.</text>
</comment>
<dbReference type="Proteomes" id="UP000286415">
    <property type="component" value="Unassembled WGS sequence"/>
</dbReference>
<dbReference type="AlphaFoldDB" id="A0A3R7GBT6"/>
<evidence type="ECO:0000313" key="2">
    <source>
        <dbReference type="Proteomes" id="UP000286415"/>
    </source>
</evidence>
<sequence length="135" mass="15562">MVLLIRPHPLFVFRSFYLEWAEMAKWLESKFTNRKVRGSNPTFASRFPLSRPGQLVSIPAFLLLSVYSSIPVTVSNETCHSLTKARVAFVTLRHLWRQTGISLNLKERVYQATVRGVLLYGSETWSFRAAELRCL</sequence>
<reference evidence="1 2" key="2">
    <citation type="journal article" date="2021" name="Genomics">
        <title>High-quality reference genome for Clonorchis sinensis.</title>
        <authorList>
            <person name="Young N.D."/>
            <person name="Stroehlein A.J."/>
            <person name="Kinkar L."/>
            <person name="Wang T."/>
            <person name="Sohn W.M."/>
            <person name="Chang B.C.H."/>
            <person name="Kaur P."/>
            <person name="Weisz D."/>
            <person name="Dudchenko O."/>
            <person name="Aiden E.L."/>
            <person name="Korhonen P.K."/>
            <person name="Gasser R.B."/>
        </authorList>
    </citation>
    <scope>NUCLEOTIDE SEQUENCE [LARGE SCALE GENOMIC DNA]</scope>
    <source>
        <strain evidence="1">Cs-k2</strain>
    </source>
</reference>
<name>A0A3R7GBT6_CLOSI</name>
<dbReference type="EMBL" id="NIRI02000013">
    <property type="protein sequence ID" value="KAG5453325.1"/>
    <property type="molecule type" value="Genomic_DNA"/>
</dbReference>
<evidence type="ECO:0000313" key="1">
    <source>
        <dbReference type="EMBL" id="KAG5453325.1"/>
    </source>
</evidence>
<accession>A0A3R7GBT6</accession>
<dbReference type="OrthoDB" id="8063258at2759"/>